<keyword evidence="3" id="KW-1185">Reference proteome</keyword>
<dbReference type="AlphaFoldDB" id="A0A840EVE5"/>
<evidence type="ECO:0000313" key="2">
    <source>
        <dbReference type="EMBL" id="MBB4118837.1"/>
    </source>
</evidence>
<accession>A0A840EVE5</accession>
<dbReference type="PANTHER" id="PTHR30535:SF4">
    <property type="entry name" value="HEMIN-BINDING PERIPLASMIC PROTEIN HMUT"/>
    <property type="match status" value="1"/>
</dbReference>
<dbReference type="PANTHER" id="PTHR30535">
    <property type="entry name" value="VITAMIN B12-BINDING PROTEIN"/>
    <property type="match status" value="1"/>
</dbReference>
<reference evidence="2 3" key="1">
    <citation type="submission" date="2020-08" db="EMBL/GenBank/DDBJ databases">
        <title>Genomic Encyclopedia of Type Strains, Phase IV (KMG-IV): sequencing the most valuable type-strain genomes for metagenomic binning, comparative biology and taxonomic classification.</title>
        <authorList>
            <person name="Goeker M."/>
        </authorList>
    </citation>
    <scope>NUCLEOTIDE SEQUENCE [LARGE SCALE GENOMIC DNA]</scope>
    <source>
        <strain evidence="2 3">DSM 29568</strain>
    </source>
</reference>
<dbReference type="PROSITE" id="PS50983">
    <property type="entry name" value="FE_B12_PBP"/>
    <property type="match status" value="1"/>
</dbReference>
<dbReference type="InterPro" id="IPR002491">
    <property type="entry name" value="ABC_transptr_periplasmic_BD"/>
</dbReference>
<proteinExistence type="predicted"/>
<evidence type="ECO:0000313" key="3">
    <source>
        <dbReference type="Proteomes" id="UP000553034"/>
    </source>
</evidence>
<dbReference type="Gene3D" id="3.40.50.1980">
    <property type="entry name" value="Nitrogenase molybdenum iron protein domain"/>
    <property type="match status" value="2"/>
</dbReference>
<dbReference type="Pfam" id="PF01497">
    <property type="entry name" value="Peripla_BP_2"/>
    <property type="match status" value="1"/>
</dbReference>
<comment type="caution">
    <text evidence="2">The sequence shown here is derived from an EMBL/GenBank/DDBJ whole genome shotgun (WGS) entry which is preliminary data.</text>
</comment>
<feature type="domain" description="Fe/B12 periplasmic-binding" evidence="1">
    <location>
        <begin position="33"/>
        <end position="282"/>
    </location>
</feature>
<dbReference type="EMBL" id="JACIFO010000004">
    <property type="protein sequence ID" value="MBB4118837.1"/>
    <property type="molecule type" value="Genomic_DNA"/>
</dbReference>
<name>A0A840EVE5_9FLAO</name>
<protein>
    <submittedName>
        <fullName evidence="2">Iron complex transport system substrate-binding protein</fullName>
    </submittedName>
</protein>
<evidence type="ECO:0000259" key="1">
    <source>
        <dbReference type="PROSITE" id="PS50983"/>
    </source>
</evidence>
<sequence length="282" mass="30311">MKKISLLFLTVLLIISCKNKPAEKEATAKETLKIVSLNGAITETIAALGKGDNIVGRDVTSSFPDNLKAKDLGHVRSLTIEPILEVSPNLILASNKDVNPDLNAKIEASKIKTQFINQTFSVVGAKKLIENVANAIGVENYTSLQENITKDIAKLTPIEKKPKVLFIYARGQMLMVAGTNTPMEALINIAGGENAITEFENFKPLTPESLIEINPDAILMFNSGLKSAGGIDAMLQVSGMLQTQAGKNKRILTMDGGLISNFGPRIGKAALELNKLLIESAQ</sequence>
<dbReference type="SUPFAM" id="SSF53807">
    <property type="entry name" value="Helical backbone' metal receptor"/>
    <property type="match status" value="1"/>
</dbReference>
<dbReference type="InterPro" id="IPR050902">
    <property type="entry name" value="ABC_Transporter_SBP"/>
</dbReference>
<dbReference type="PROSITE" id="PS51257">
    <property type="entry name" value="PROKAR_LIPOPROTEIN"/>
    <property type="match status" value="1"/>
</dbReference>
<dbReference type="RefSeq" id="WP_183477200.1">
    <property type="nucleotide sequence ID" value="NZ_JACIFO010000004.1"/>
</dbReference>
<gene>
    <name evidence="2" type="ORF">GGR32_001128</name>
</gene>
<dbReference type="Proteomes" id="UP000553034">
    <property type="component" value="Unassembled WGS sequence"/>
</dbReference>
<organism evidence="2 3">
    <name type="scientific">Mesonia hippocampi</name>
    <dbReference type="NCBI Taxonomy" id="1628250"/>
    <lineage>
        <taxon>Bacteria</taxon>
        <taxon>Pseudomonadati</taxon>
        <taxon>Bacteroidota</taxon>
        <taxon>Flavobacteriia</taxon>
        <taxon>Flavobacteriales</taxon>
        <taxon>Flavobacteriaceae</taxon>
        <taxon>Mesonia</taxon>
    </lineage>
</organism>